<sequence>MKQQPVIDICDVVFDEQGWRAYLHALLGSAPRYLEVFAGRFGRLSGRSAASVMRAFAADPGSTIGWLAEQLGSTTPDTHVAHLATEGIRAQVLHGGSWPTTHGTVNDLVAAQVAAHPERLIGWAGVSLREPDSALAEATRALGELRMTGLSIIPFLDGVDVADQVHDPLWRLCVEHDVPVWIHSGQHFRTTVPTGISTPSVIDRIAGRHPGLRIIIGHGGWPWILEAIALLQRHPEVYLEFSSHDPATMARAGSGWEPLFLHGARSIRHQVMFGSTSWTHGRSVREIAERADRLPIDEAVRHAWLYGNAERMLRLDAVVSQ</sequence>
<gene>
    <name evidence="3" type="ORF">HGA13_00095</name>
</gene>
<proteinExistence type="predicted"/>
<dbReference type="Pfam" id="PF04909">
    <property type="entry name" value="Amidohydro_2"/>
    <property type="match status" value="1"/>
</dbReference>
<dbReference type="Proteomes" id="UP000565715">
    <property type="component" value="Unassembled WGS sequence"/>
</dbReference>
<dbReference type="InterPro" id="IPR032466">
    <property type="entry name" value="Metal_Hydrolase"/>
</dbReference>
<dbReference type="RefSeq" id="WP_068049698.1">
    <property type="nucleotide sequence ID" value="NZ_JAAXOO010000001.1"/>
</dbReference>
<organism evidence="3 4">
    <name type="scientific">Nocardia speluncae</name>
    <dbReference type="NCBI Taxonomy" id="419477"/>
    <lineage>
        <taxon>Bacteria</taxon>
        <taxon>Bacillati</taxon>
        <taxon>Actinomycetota</taxon>
        <taxon>Actinomycetes</taxon>
        <taxon>Mycobacteriales</taxon>
        <taxon>Nocardiaceae</taxon>
        <taxon>Nocardia</taxon>
    </lineage>
</organism>
<evidence type="ECO:0000256" key="1">
    <source>
        <dbReference type="ARBA" id="ARBA00023239"/>
    </source>
</evidence>
<dbReference type="EMBL" id="JAAXOO010000001">
    <property type="protein sequence ID" value="NKY31476.1"/>
    <property type="molecule type" value="Genomic_DNA"/>
</dbReference>
<name>A0A846X9Z9_9NOCA</name>
<dbReference type="InterPro" id="IPR032465">
    <property type="entry name" value="ACMSD"/>
</dbReference>
<keyword evidence="3" id="KW-0378">Hydrolase</keyword>
<feature type="domain" description="Amidohydrolase-related" evidence="2">
    <location>
        <begin position="81"/>
        <end position="315"/>
    </location>
</feature>
<dbReference type="AlphaFoldDB" id="A0A846X9Z9"/>
<evidence type="ECO:0000259" key="2">
    <source>
        <dbReference type="Pfam" id="PF04909"/>
    </source>
</evidence>
<comment type="caution">
    <text evidence="3">The sequence shown here is derived from an EMBL/GenBank/DDBJ whole genome shotgun (WGS) entry which is preliminary data.</text>
</comment>
<dbReference type="GO" id="GO:0016831">
    <property type="term" value="F:carboxy-lyase activity"/>
    <property type="evidence" value="ECO:0007669"/>
    <property type="project" value="InterPro"/>
</dbReference>
<dbReference type="SUPFAM" id="SSF51556">
    <property type="entry name" value="Metallo-dependent hydrolases"/>
    <property type="match status" value="1"/>
</dbReference>
<dbReference type="PANTHER" id="PTHR21240:SF19">
    <property type="entry name" value="CATALYTIC_ HYDROLASE"/>
    <property type="match status" value="1"/>
</dbReference>
<accession>A0A846X9Z9</accession>
<keyword evidence="4" id="KW-1185">Reference proteome</keyword>
<reference evidence="3 4" key="1">
    <citation type="submission" date="2020-04" db="EMBL/GenBank/DDBJ databases">
        <title>MicrobeNet Type strains.</title>
        <authorList>
            <person name="Nicholson A.C."/>
        </authorList>
    </citation>
    <scope>NUCLEOTIDE SEQUENCE [LARGE SCALE GENOMIC DNA]</scope>
    <source>
        <strain evidence="3 4">DSM 45078</strain>
    </source>
</reference>
<keyword evidence="1" id="KW-0456">Lyase</keyword>
<evidence type="ECO:0000313" key="4">
    <source>
        <dbReference type="Proteomes" id="UP000565715"/>
    </source>
</evidence>
<dbReference type="GO" id="GO:0016787">
    <property type="term" value="F:hydrolase activity"/>
    <property type="evidence" value="ECO:0007669"/>
    <property type="project" value="UniProtKB-KW"/>
</dbReference>
<protein>
    <submittedName>
        <fullName evidence="3">Amidohydrolase</fullName>
    </submittedName>
</protein>
<evidence type="ECO:0000313" key="3">
    <source>
        <dbReference type="EMBL" id="NKY31476.1"/>
    </source>
</evidence>
<dbReference type="PANTHER" id="PTHR21240">
    <property type="entry name" value="2-AMINO-3-CARBOXYLMUCONATE-6-SEMIALDEHYDE DECARBOXYLASE"/>
    <property type="match status" value="1"/>
</dbReference>
<dbReference type="InterPro" id="IPR006680">
    <property type="entry name" value="Amidohydro-rel"/>
</dbReference>
<dbReference type="Gene3D" id="3.20.20.140">
    <property type="entry name" value="Metal-dependent hydrolases"/>
    <property type="match status" value="1"/>
</dbReference>